<name>A0A1B1NFT1_9MICO</name>
<dbReference type="AlphaFoldDB" id="A0A1B1NFT1"/>
<evidence type="ECO:0000313" key="2">
    <source>
        <dbReference type="Proteomes" id="UP000092482"/>
    </source>
</evidence>
<dbReference type="Proteomes" id="UP000092482">
    <property type="component" value="Chromosome"/>
</dbReference>
<dbReference type="STRING" id="1758689.SGUI_2887"/>
<proteinExistence type="predicted"/>
<accession>A0A1B1NFT1</accession>
<dbReference type="KEGG" id="serj:SGUI_2887"/>
<reference evidence="1 2" key="1">
    <citation type="submission" date="2016-03" db="EMBL/GenBank/DDBJ databases">
        <title>Shallow-sea hydrothermal system.</title>
        <authorList>
            <person name="Tang K."/>
        </authorList>
    </citation>
    <scope>NUCLEOTIDE SEQUENCE [LARGE SCALE GENOMIC DNA]</scope>
    <source>
        <strain evidence="1 2">JLT9</strain>
    </source>
</reference>
<evidence type="ECO:0000313" key="1">
    <source>
        <dbReference type="EMBL" id="ANS80283.1"/>
    </source>
</evidence>
<evidence type="ECO:0008006" key="3">
    <source>
        <dbReference type="Google" id="ProtNLM"/>
    </source>
</evidence>
<organism evidence="1 2">
    <name type="scientific">Serinicoccus hydrothermalis</name>
    <dbReference type="NCBI Taxonomy" id="1758689"/>
    <lineage>
        <taxon>Bacteria</taxon>
        <taxon>Bacillati</taxon>
        <taxon>Actinomycetota</taxon>
        <taxon>Actinomycetes</taxon>
        <taxon>Micrococcales</taxon>
        <taxon>Ornithinimicrobiaceae</taxon>
        <taxon>Serinicoccus</taxon>
    </lineage>
</organism>
<protein>
    <recommendedName>
        <fullName evidence="3">DUF559 domain-containing protein</fullName>
    </recommendedName>
</protein>
<dbReference type="EMBL" id="CP014989">
    <property type="protein sequence ID" value="ANS80283.1"/>
    <property type="molecule type" value="Genomic_DNA"/>
</dbReference>
<gene>
    <name evidence="1" type="ORF">SGUI_2887</name>
</gene>
<sequence length="338" mass="36014">MTVLEAQGGAGAVDQLLRAGCSRRTVERLVRTGVVVRVRRDAVVLASALRGMTPWQRRALRARAVGFSLAHPREGSDPAVHALSHQSAFAVREQAYGGGGEDIHLSRIDGHRGRRDGSLWVHAPVPSTWAAVEDGLLVVHPALAALQVAATSGPENGLICLDGVLHSAALADAAARGQGIEVVRLGRASPGPETTKVRRQIEAAVSAGFGRGQPAVEQVVEAADARSESPGESRSRWLVELLGLGPCTPQFAVRDGSVFVGYADVKLDRWSVLVEFDGQGKYSGLDDLLAEKGREDRLRELGYEVVRITWADLARPHLVRQRILAAIARAEARGAVSG</sequence>
<keyword evidence="2" id="KW-1185">Reference proteome</keyword>